<feature type="transmembrane region" description="Helical" evidence="5">
    <location>
        <begin position="40"/>
        <end position="59"/>
    </location>
</feature>
<feature type="transmembrane region" description="Helical" evidence="5">
    <location>
        <begin position="66"/>
        <end position="86"/>
    </location>
</feature>
<proteinExistence type="predicted"/>
<sequence length="394" mass="41879">MTGEIRRRPGLVVIIAFVATLAGHFTLARVGFTVPVFNDVRLPLFAALLASFALEIRWAPRGRQGAAPILLAIYAFLGYQAVSSAWTPPGALVSAALTDLVAIALLVFVYAQLAEWDRDRVVALTMGCFQAAAWVYFLAAAAGLGRGPAGRWAALGGGPNVFVRLMVLGIFSSIYLYATRRRLGWLVGVPAFLFGAVASGSRGGLVALALTVVLAAPAVLPGLRRGGAKPLLLVIALLVGGVAIAGDSILAFVQQRFISTTFEQGYASGRDVIFQMALNLWLQHPLLGTGIGSFPVIADLGFGVAYIHNLVLAVAAEGGIVGIVLLLNSFYQFRRQFTRVPRAERSLESRTAAYSGIFVAAACMFSGDYYDARLMWILLILAVVRPAESAAPRP</sequence>
<feature type="transmembrane region" description="Helical" evidence="5">
    <location>
        <begin position="161"/>
        <end position="178"/>
    </location>
</feature>
<gene>
    <name evidence="7" type="ORF">LXN57_11490</name>
</gene>
<keyword evidence="4 5" id="KW-0472">Membrane</keyword>
<dbReference type="PANTHER" id="PTHR37422:SF13">
    <property type="entry name" value="LIPOPOLYSACCHARIDE BIOSYNTHESIS PROTEIN PA4999-RELATED"/>
    <property type="match status" value="1"/>
</dbReference>
<evidence type="ECO:0000256" key="4">
    <source>
        <dbReference type="ARBA" id="ARBA00023136"/>
    </source>
</evidence>
<dbReference type="EMBL" id="JAMQOL010000014">
    <property type="protein sequence ID" value="MCM4078191.1"/>
    <property type="molecule type" value="Genomic_DNA"/>
</dbReference>
<dbReference type="InterPro" id="IPR051533">
    <property type="entry name" value="WaaL-like"/>
</dbReference>
<feature type="transmembrane region" description="Helical" evidence="5">
    <location>
        <begin position="205"/>
        <end position="223"/>
    </location>
</feature>
<accession>A0ABT0XWM5</accession>
<dbReference type="Proteomes" id="UP001523216">
    <property type="component" value="Unassembled WGS sequence"/>
</dbReference>
<dbReference type="PANTHER" id="PTHR37422">
    <property type="entry name" value="TEICHURONIC ACID BIOSYNTHESIS PROTEIN TUAE"/>
    <property type="match status" value="1"/>
</dbReference>
<feature type="transmembrane region" description="Helical" evidence="5">
    <location>
        <begin position="310"/>
        <end position="331"/>
    </location>
</feature>
<dbReference type="Pfam" id="PF04932">
    <property type="entry name" value="Wzy_C"/>
    <property type="match status" value="1"/>
</dbReference>
<keyword evidence="2 5" id="KW-0812">Transmembrane</keyword>
<evidence type="ECO:0000256" key="1">
    <source>
        <dbReference type="ARBA" id="ARBA00004141"/>
    </source>
</evidence>
<dbReference type="GO" id="GO:0016874">
    <property type="term" value="F:ligase activity"/>
    <property type="evidence" value="ECO:0007669"/>
    <property type="project" value="UniProtKB-KW"/>
</dbReference>
<feature type="transmembrane region" description="Helical" evidence="5">
    <location>
        <begin position="121"/>
        <end position="141"/>
    </location>
</feature>
<evidence type="ECO:0000313" key="7">
    <source>
        <dbReference type="EMBL" id="MCM4078191.1"/>
    </source>
</evidence>
<comment type="subcellular location">
    <subcellularLocation>
        <location evidence="1">Membrane</location>
        <topology evidence="1">Multi-pass membrane protein</topology>
    </subcellularLocation>
</comment>
<evidence type="ECO:0000256" key="5">
    <source>
        <dbReference type="SAM" id="Phobius"/>
    </source>
</evidence>
<organism evidence="7 8">
    <name type="scientific">Paractinoplanes hotanensis</name>
    <dbReference type="NCBI Taxonomy" id="2906497"/>
    <lineage>
        <taxon>Bacteria</taxon>
        <taxon>Bacillati</taxon>
        <taxon>Actinomycetota</taxon>
        <taxon>Actinomycetes</taxon>
        <taxon>Micromonosporales</taxon>
        <taxon>Micromonosporaceae</taxon>
        <taxon>Paractinoplanes</taxon>
    </lineage>
</organism>
<evidence type="ECO:0000313" key="8">
    <source>
        <dbReference type="Proteomes" id="UP001523216"/>
    </source>
</evidence>
<feature type="transmembrane region" description="Helical" evidence="5">
    <location>
        <begin position="352"/>
        <end position="370"/>
    </location>
</feature>
<comment type="caution">
    <text evidence="7">The sequence shown here is derived from an EMBL/GenBank/DDBJ whole genome shotgun (WGS) entry which is preliminary data.</text>
</comment>
<name>A0ABT0XWM5_9ACTN</name>
<evidence type="ECO:0000256" key="3">
    <source>
        <dbReference type="ARBA" id="ARBA00022989"/>
    </source>
</evidence>
<dbReference type="RefSeq" id="WP_251798038.1">
    <property type="nucleotide sequence ID" value="NZ_JAMQOL010000014.1"/>
</dbReference>
<protein>
    <submittedName>
        <fullName evidence="7">O-antigen ligase family protein</fullName>
    </submittedName>
</protein>
<feature type="transmembrane region" description="Helical" evidence="5">
    <location>
        <begin position="183"/>
        <end position="199"/>
    </location>
</feature>
<keyword evidence="7" id="KW-0436">Ligase</keyword>
<evidence type="ECO:0000259" key="6">
    <source>
        <dbReference type="Pfam" id="PF04932"/>
    </source>
</evidence>
<reference evidence="7 8" key="1">
    <citation type="submission" date="2022-06" db="EMBL/GenBank/DDBJ databases">
        <title>Actinoplanes abujensis sp. nov., isolated from Nigerian arid soil.</title>
        <authorList>
            <person name="Ding P."/>
        </authorList>
    </citation>
    <scope>NUCLEOTIDE SEQUENCE [LARGE SCALE GENOMIC DNA]</scope>
    <source>
        <strain evidence="8">TRM88002</strain>
    </source>
</reference>
<keyword evidence="3 5" id="KW-1133">Transmembrane helix</keyword>
<feature type="transmembrane region" description="Helical" evidence="5">
    <location>
        <begin position="230"/>
        <end position="253"/>
    </location>
</feature>
<feature type="domain" description="O-antigen ligase-related" evidence="6">
    <location>
        <begin position="192"/>
        <end position="327"/>
    </location>
</feature>
<keyword evidence="8" id="KW-1185">Reference proteome</keyword>
<feature type="transmembrane region" description="Helical" evidence="5">
    <location>
        <begin position="12"/>
        <end position="34"/>
    </location>
</feature>
<feature type="transmembrane region" description="Helical" evidence="5">
    <location>
        <begin position="92"/>
        <end position="114"/>
    </location>
</feature>
<dbReference type="InterPro" id="IPR007016">
    <property type="entry name" value="O-antigen_ligase-rel_domated"/>
</dbReference>
<evidence type="ECO:0000256" key="2">
    <source>
        <dbReference type="ARBA" id="ARBA00022692"/>
    </source>
</evidence>